<dbReference type="RefSeq" id="WP_085124313.1">
    <property type="nucleotide sequence ID" value="NZ_FWZX01000017.1"/>
</dbReference>
<evidence type="ECO:0000256" key="1">
    <source>
        <dbReference type="SAM" id="MobiDB-lite"/>
    </source>
</evidence>
<reference evidence="2 3" key="1">
    <citation type="submission" date="2017-04" db="EMBL/GenBank/DDBJ databases">
        <authorList>
            <person name="Afonso C.L."/>
            <person name="Miller P.J."/>
            <person name="Scott M.A."/>
            <person name="Spackman E."/>
            <person name="Goraichik I."/>
            <person name="Dimitrov K.M."/>
            <person name="Suarez D.L."/>
            <person name="Swayne D.E."/>
        </authorList>
    </citation>
    <scope>NUCLEOTIDE SEQUENCE [LARGE SCALE GENOMIC DNA]</scope>
    <source>
        <strain evidence="2 3">USBA 355</strain>
    </source>
</reference>
<accession>A0A1Y6C7W9</accession>
<evidence type="ECO:0000313" key="3">
    <source>
        <dbReference type="Proteomes" id="UP000192917"/>
    </source>
</evidence>
<keyword evidence="3" id="KW-1185">Reference proteome</keyword>
<dbReference type="EMBL" id="FWZX01000017">
    <property type="protein sequence ID" value="SMF48415.1"/>
    <property type="molecule type" value="Genomic_DNA"/>
</dbReference>
<name>A0A1Y6C7W9_9PROT</name>
<dbReference type="Proteomes" id="UP000192917">
    <property type="component" value="Unassembled WGS sequence"/>
</dbReference>
<feature type="compositionally biased region" description="Basic and acidic residues" evidence="1">
    <location>
        <begin position="46"/>
        <end position="61"/>
    </location>
</feature>
<protein>
    <submittedName>
        <fullName evidence="2">Uncharacterized protein</fullName>
    </submittedName>
</protein>
<evidence type="ECO:0000313" key="2">
    <source>
        <dbReference type="EMBL" id="SMF48415.1"/>
    </source>
</evidence>
<organism evidence="2 3">
    <name type="scientific">Tistlia consotensis USBA 355</name>
    <dbReference type="NCBI Taxonomy" id="560819"/>
    <lineage>
        <taxon>Bacteria</taxon>
        <taxon>Pseudomonadati</taxon>
        <taxon>Pseudomonadota</taxon>
        <taxon>Alphaproteobacteria</taxon>
        <taxon>Rhodospirillales</taxon>
        <taxon>Rhodovibrionaceae</taxon>
        <taxon>Tistlia</taxon>
    </lineage>
</organism>
<feature type="region of interest" description="Disordered" evidence="1">
    <location>
        <begin position="1"/>
        <end position="67"/>
    </location>
</feature>
<proteinExistence type="predicted"/>
<feature type="compositionally biased region" description="Acidic residues" evidence="1">
    <location>
        <begin position="36"/>
        <end position="45"/>
    </location>
</feature>
<gene>
    <name evidence="2" type="ORF">SAMN05428998_11785</name>
</gene>
<sequence>MTSQSDRAAAPRGRRPKRPSSYSEQLDESPKLLETEPVDVEESTPAEERQSVESPPPDERTPPVFEE</sequence>
<dbReference type="AlphaFoldDB" id="A0A1Y6C7W9"/>